<sequence>MWIRCLASSPIVVRKLVASPPGVFGDDEGNGAGKRPDAICRQWVYGSSRGQVGDFHGEDLGSHTLLSG</sequence>
<reference evidence="1 2" key="1">
    <citation type="journal article" date="2010" name="Nature">
        <title>Perigord black truffle genome uncovers evolutionary origins and mechanisms of symbiosis.</title>
        <authorList>
            <person name="Martin F."/>
            <person name="Kohler A."/>
            <person name="Murat C."/>
            <person name="Balestrini R."/>
            <person name="Coutinho P.M."/>
            <person name="Jaillon O."/>
            <person name="Montanini B."/>
            <person name="Morin E."/>
            <person name="Noel B."/>
            <person name="Percudani R."/>
            <person name="Porcel B."/>
            <person name="Rubini A."/>
            <person name="Amicucci A."/>
            <person name="Amselem J."/>
            <person name="Anthouard V."/>
            <person name="Arcioni S."/>
            <person name="Artiguenave F."/>
            <person name="Aury J.M."/>
            <person name="Ballario P."/>
            <person name="Bolchi A."/>
            <person name="Brenna A."/>
            <person name="Brun A."/>
            <person name="Buee M."/>
            <person name="Cantarel B."/>
            <person name="Chevalier G."/>
            <person name="Couloux A."/>
            <person name="Da Silva C."/>
            <person name="Denoeud F."/>
            <person name="Duplessis S."/>
            <person name="Ghignone S."/>
            <person name="Hilselberger B."/>
            <person name="Iotti M."/>
            <person name="Marcais B."/>
            <person name="Mello A."/>
            <person name="Miranda M."/>
            <person name="Pacioni G."/>
            <person name="Quesneville H."/>
            <person name="Riccioni C."/>
            <person name="Ruotolo R."/>
            <person name="Splivallo R."/>
            <person name="Stocchi V."/>
            <person name="Tisserant E."/>
            <person name="Viscomi A.R."/>
            <person name="Zambonelli A."/>
            <person name="Zampieri E."/>
            <person name="Henrissat B."/>
            <person name="Lebrun M.H."/>
            <person name="Paolocci F."/>
            <person name="Bonfante P."/>
            <person name="Ottonello S."/>
            <person name="Wincker P."/>
        </authorList>
    </citation>
    <scope>NUCLEOTIDE SEQUENCE [LARGE SCALE GENOMIC DNA]</scope>
    <source>
        <strain evidence="1 2">Mel28</strain>
    </source>
</reference>
<accession>D5GIF3</accession>
<dbReference type="EMBL" id="FN430326">
    <property type="protein sequence ID" value="CAZ84296.1"/>
    <property type="molecule type" value="Genomic_DNA"/>
</dbReference>
<evidence type="ECO:0000313" key="2">
    <source>
        <dbReference type="Proteomes" id="UP000006911"/>
    </source>
</evidence>
<gene>
    <name evidence="1" type="ORF">GSTUM_00008469001</name>
</gene>
<dbReference type="AlphaFoldDB" id="D5GIF3"/>
<dbReference type="InParanoid" id="D5GIF3"/>
<organism evidence="1 2">
    <name type="scientific">Tuber melanosporum (strain Mel28)</name>
    <name type="common">Perigord black truffle</name>
    <dbReference type="NCBI Taxonomy" id="656061"/>
    <lineage>
        <taxon>Eukaryota</taxon>
        <taxon>Fungi</taxon>
        <taxon>Dikarya</taxon>
        <taxon>Ascomycota</taxon>
        <taxon>Pezizomycotina</taxon>
        <taxon>Pezizomycetes</taxon>
        <taxon>Pezizales</taxon>
        <taxon>Tuberaceae</taxon>
        <taxon>Tuber</taxon>
    </lineage>
</organism>
<protein>
    <submittedName>
        <fullName evidence="1">(Perigord truffle) hypothetical protein</fullName>
    </submittedName>
</protein>
<proteinExistence type="predicted"/>
<dbReference type="HOGENOM" id="CLU_2795791_0_0_1"/>
<name>D5GIF3_TUBMM</name>
<evidence type="ECO:0000313" key="1">
    <source>
        <dbReference type="EMBL" id="CAZ84296.1"/>
    </source>
</evidence>
<keyword evidence="2" id="KW-1185">Reference proteome</keyword>
<dbReference type="KEGG" id="tml:GSTUM_00008469001"/>
<dbReference type="Proteomes" id="UP000006911">
    <property type="component" value="Unassembled WGS sequence"/>
</dbReference>